<evidence type="ECO:0000259" key="1">
    <source>
        <dbReference type="SMART" id="SM00327"/>
    </source>
</evidence>
<dbReference type="AlphaFoldDB" id="A0A382D4E0"/>
<dbReference type="PANTHER" id="PTHR33608">
    <property type="entry name" value="BLL2464 PROTEIN"/>
    <property type="match status" value="1"/>
</dbReference>
<accession>A0A382D4E0</accession>
<feature type="domain" description="VWFA" evidence="1">
    <location>
        <begin position="118"/>
        <end position="298"/>
    </location>
</feature>
<dbReference type="Gene3D" id="3.40.50.410">
    <property type="entry name" value="von Willebrand factor, type A domain"/>
    <property type="match status" value="1"/>
</dbReference>
<sequence length="338" mass="37873">VPPAQKMGEAQKGGGGKGIIFVRQYEKIAFPTSIGSMENSAQKFDAQVLSRISTLKMTAMNLGEGLLTGQHRSRHKGSSVEFAEYKDYSPGDDIRHIDWKVVGKTDKYLVKQFEQSTNLKCTILLDASGSMGYQSPLKEQHPKMGYARTLVAALSYLLLKQFDAVGLTLFNDKVVEHIPPRSKPSHYQHILHGLANISPQGTTRIDDVLGGLAERLPGRSMLILVSDFFVQNQDLQKSLKLLCSRGLEVILFHVLHPDEIHLPFEGDIVFESLEEDPTVGLDPKDIREEFQKTIQDHINSFKKDCNGLGVDYVFLDTSESLDQALIYYLLKRKSLIKL</sequence>
<feature type="non-terminal residue" evidence="2">
    <location>
        <position position="1"/>
    </location>
</feature>
<dbReference type="CDD" id="cd00198">
    <property type="entry name" value="vWFA"/>
    <property type="match status" value="1"/>
</dbReference>
<dbReference type="SMART" id="SM00327">
    <property type="entry name" value="VWA"/>
    <property type="match status" value="1"/>
</dbReference>
<dbReference type="Pfam" id="PF01882">
    <property type="entry name" value="DUF58"/>
    <property type="match status" value="1"/>
</dbReference>
<dbReference type="PANTHER" id="PTHR33608:SF7">
    <property type="entry name" value="DUF58 DOMAIN-CONTAINING PROTEIN"/>
    <property type="match status" value="1"/>
</dbReference>
<gene>
    <name evidence="2" type="ORF">METZ01_LOCUS185766</name>
</gene>
<reference evidence="2" key="1">
    <citation type="submission" date="2018-05" db="EMBL/GenBank/DDBJ databases">
        <authorList>
            <person name="Lanie J.A."/>
            <person name="Ng W.-L."/>
            <person name="Kazmierczak K.M."/>
            <person name="Andrzejewski T.M."/>
            <person name="Davidsen T.M."/>
            <person name="Wayne K.J."/>
            <person name="Tettelin H."/>
            <person name="Glass J.I."/>
            <person name="Rusch D."/>
            <person name="Podicherti R."/>
            <person name="Tsui H.-C.T."/>
            <person name="Winkler M.E."/>
        </authorList>
    </citation>
    <scope>NUCLEOTIDE SEQUENCE</scope>
</reference>
<evidence type="ECO:0000313" key="2">
    <source>
        <dbReference type="EMBL" id="SVB32912.1"/>
    </source>
</evidence>
<protein>
    <recommendedName>
        <fullName evidence="1">VWFA domain-containing protein</fullName>
    </recommendedName>
</protein>
<dbReference type="EMBL" id="UINC01037432">
    <property type="protein sequence ID" value="SVB32912.1"/>
    <property type="molecule type" value="Genomic_DNA"/>
</dbReference>
<dbReference type="SUPFAM" id="SSF53300">
    <property type="entry name" value="vWA-like"/>
    <property type="match status" value="1"/>
</dbReference>
<dbReference type="InterPro" id="IPR036465">
    <property type="entry name" value="vWFA_dom_sf"/>
</dbReference>
<dbReference type="InterPro" id="IPR002881">
    <property type="entry name" value="DUF58"/>
</dbReference>
<dbReference type="InterPro" id="IPR002035">
    <property type="entry name" value="VWF_A"/>
</dbReference>
<name>A0A382D4E0_9ZZZZ</name>
<proteinExistence type="predicted"/>
<organism evidence="2">
    <name type="scientific">marine metagenome</name>
    <dbReference type="NCBI Taxonomy" id="408172"/>
    <lineage>
        <taxon>unclassified sequences</taxon>
        <taxon>metagenomes</taxon>
        <taxon>ecological metagenomes</taxon>
    </lineage>
</organism>